<dbReference type="Gene3D" id="2.160.20.10">
    <property type="entry name" value="Single-stranded right-handed beta-helix, Pectin lyase-like"/>
    <property type="match status" value="1"/>
</dbReference>
<dbReference type="Proteomes" id="UP000199391">
    <property type="component" value="Unassembled WGS sequence"/>
</dbReference>
<dbReference type="OrthoDB" id="7478143at2"/>
<evidence type="ECO:0000313" key="1">
    <source>
        <dbReference type="EMBL" id="SFV17903.1"/>
    </source>
</evidence>
<keyword evidence="2" id="KW-1185">Reference proteome</keyword>
<keyword evidence="1" id="KW-0456">Lyase</keyword>
<dbReference type="SUPFAM" id="SSF51126">
    <property type="entry name" value="Pectin lyase-like"/>
    <property type="match status" value="1"/>
</dbReference>
<organism evidence="1 2">
    <name type="scientific">Pseudoduganella namucuonensis</name>
    <dbReference type="NCBI Taxonomy" id="1035707"/>
    <lineage>
        <taxon>Bacteria</taxon>
        <taxon>Pseudomonadati</taxon>
        <taxon>Pseudomonadota</taxon>
        <taxon>Betaproteobacteria</taxon>
        <taxon>Burkholderiales</taxon>
        <taxon>Oxalobacteraceae</taxon>
        <taxon>Telluria group</taxon>
        <taxon>Pseudoduganella</taxon>
    </lineage>
</organism>
<reference evidence="2" key="1">
    <citation type="submission" date="2016-10" db="EMBL/GenBank/DDBJ databases">
        <authorList>
            <person name="Varghese N."/>
            <person name="Submissions S."/>
        </authorList>
    </citation>
    <scope>NUCLEOTIDE SEQUENCE [LARGE SCALE GENOMIC DNA]</scope>
    <source>
        <strain evidence="2">CGMCC 1.11014</strain>
    </source>
</reference>
<accession>A0A1I7M7K4</accession>
<dbReference type="STRING" id="1035707.SAMN05216552_108018"/>
<dbReference type="GO" id="GO:0016829">
    <property type="term" value="F:lyase activity"/>
    <property type="evidence" value="ECO:0007669"/>
    <property type="project" value="UniProtKB-KW"/>
</dbReference>
<dbReference type="AlphaFoldDB" id="A0A1I7M7K4"/>
<dbReference type="InterPro" id="IPR012334">
    <property type="entry name" value="Pectin_lyas_fold"/>
</dbReference>
<dbReference type="InterPro" id="IPR011050">
    <property type="entry name" value="Pectin_lyase_fold/virulence"/>
</dbReference>
<protein>
    <submittedName>
        <fullName evidence="1">Pectate lyase superfamily protein</fullName>
    </submittedName>
</protein>
<sequence length="521" mass="53382">MSGMFSTGALAAIKAILAASTGAAGIGYANDGTPVTMEQGLDLLYRGIADVRNEAYAGGAVGDGVADDAPAFQAAFDSGRIVMARDGTYLLASPINVTLNNAVLMGGGRRTVIKSSSATADVFLIGDGVAEISGVDFSNFRVWASVTKTAGYVFNCRKTTDSRFVSIGAGNIDDYVAAGSTHKLWDGYYFDRFSQVVVSGGEIVVENDGIKARGNADQSFGAELSILGGLRIFKAGGKAVHLGGATGGVYLGRMDISECYRGLYCDDTLQAGIYNREVFLSSELTIDMCTGWGINIESNGLATLESPGAWISGCGNSTTSEGGIRVAPTTGVSVSAKWGALRVQSCYYDGMQLNSGAHALAAPFIRSNGTGAAGGHGILIAAGVSGFAMTGGILHDNGKAARGYGIEIGAGADNYSIQGAVLFSNVQGQINNLPGAAPSRIVRANTGYVSENGGQATITTGNTTVTVTHGCSTAPNYPVVSPVGALGVAWGVQNINATTFQIVIASALGANQVFQWSVNNH</sequence>
<proteinExistence type="predicted"/>
<dbReference type="RefSeq" id="WP_143133503.1">
    <property type="nucleotide sequence ID" value="NZ_FPBO01000080.1"/>
</dbReference>
<dbReference type="EMBL" id="FPBO01000080">
    <property type="protein sequence ID" value="SFV17903.1"/>
    <property type="molecule type" value="Genomic_DNA"/>
</dbReference>
<evidence type="ECO:0000313" key="2">
    <source>
        <dbReference type="Proteomes" id="UP000199391"/>
    </source>
</evidence>
<name>A0A1I7M7K4_9BURK</name>
<gene>
    <name evidence="1" type="ORF">SAMN05216552_108018</name>
</gene>